<evidence type="ECO:0000313" key="5">
    <source>
        <dbReference type="Proteomes" id="UP000809243"/>
    </source>
</evidence>
<dbReference type="GO" id="GO:0016491">
    <property type="term" value="F:oxidoreductase activity"/>
    <property type="evidence" value="ECO:0007669"/>
    <property type="project" value="UniProtKB-KW"/>
</dbReference>
<dbReference type="SUPFAM" id="SSF55469">
    <property type="entry name" value="FMN-dependent nitroreductase-like"/>
    <property type="match status" value="1"/>
</dbReference>
<dbReference type="AlphaFoldDB" id="A0A939C4C4"/>
<dbReference type="Pfam" id="PF00881">
    <property type="entry name" value="Nitroreductase"/>
    <property type="match status" value="1"/>
</dbReference>
<organism evidence="4 5">
    <name type="scientific">Candidatus Iainarchaeum sp</name>
    <dbReference type="NCBI Taxonomy" id="3101447"/>
    <lineage>
        <taxon>Archaea</taxon>
        <taxon>Candidatus Iainarchaeota</taxon>
        <taxon>Candidatus Iainarchaeia</taxon>
        <taxon>Candidatus Iainarchaeales</taxon>
        <taxon>Candidatus Iainarchaeaceae</taxon>
        <taxon>Candidatus Iainarchaeum</taxon>
    </lineage>
</organism>
<evidence type="ECO:0000259" key="3">
    <source>
        <dbReference type="Pfam" id="PF00881"/>
    </source>
</evidence>
<protein>
    <submittedName>
        <fullName evidence="4">Nitroreductase family protein</fullName>
    </submittedName>
</protein>
<dbReference type="EMBL" id="JAFGDB010000019">
    <property type="protein sequence ID" value="MBN2067051.1"/>
    <property type="molecule type" value="Genomic_DNA"/>
</dbReference>
<reference evidence="4" key="1">
    <citation type="submission" date="2021-01" db="EMBL/GenBank/DDBJ databases">
        <title>Active Sulfur Cycling in an Early Earth Analoge.</title>
        <authorList>
            <person name="Hahn C.R."/>
            <person name="Youssef N.H."/>
            <person name="Elshahed M."/>
        </authorList>
    </citation>
    <scope>NUCLEOTIDE SEQUENCE</scope>
    <source>
        <strain evidence="4">Zod_Metabat.1151</strain>
    </source>
</reference>
<evidence type="ECO:0000256" key="2">
    <source>
        <dbReference type="ARBA" id="ARBA00023002"/>
    </source>
</evidence>
<comment type="caution">
    <text evidence="4">The sequence shown here is derived from an EMBL/GenBank/DDBJ whole genome shotgun (WGS) entry which is preliminary data.</text>
</comment>
<feature type="domain" description="Nitroreductase" evidence="3">
    <location>
        <begin position="7"/>
        <end position="151"/>
    </location>
</feature>
<gene>
    <name evidence="4" type="ORF">JW744_01130</name>
</gene>
<accession>A0A939C4C4</accession>
<dbReference type="Proteomes" id="UP000809243">
    <property type="component" value="Unassembled WGS sequence"/>
</dbReference>
<keyword evidence="2" id="KW-0560">Oxidoreductase</keyword>
<comment type="similarity">
    <text evidence="1">Belongs to the nitroreductase family.</text>
</comment>
<dbReference type="InterPro" id="IPR000415">
    <property type="entry name" value="Nitroreductase-like"/>
</dbReference>
<name>A0A939C4C4_9ARCH</name>
<sequence length="191" mass="21342">MGTYKLILKRRTIRVFQDKPVPFSSLKKCVNAARLSPSARNVQELEFLAVNGREQVARVNEAVRFGGIVREKGRVKGEEPKAFIAILAEKEKSSQEYTPINAGIAAEAIVLTALEQGIGSCIMGAIERERIKGILGVPNSYAMPLVIALGYPKEKPVAGKPRGKDMFYWTEKGQLHVPKRHLEEVMHRDRF</sequence>
<dbReference type="PANTHER" id="PTHR43673:SF10">
    <property type="entry name" value="NADH DEHYDROGENASE_NAD(P)H NITROREDUCTASE XCC3605-RELATED"/>
    <property type="match status" value="1"/>
</dbReference>
<dbReference type="PANTHER" id="PTHR43673">
    <property type="entry name" value="NAD(P)H NITROREDUCTASE YDGI-RELATED"/>
    <property type="match status" value="1"/>
</dbReference>
<evidence type="ECO:0000256" key="1">
    <source>
        <dbReference type="ARBA" id="ARBA00007118"/>
    </source>
</evidence>
<proteinExistence type="inferred from homology"/>
<dbReference type="InterPro" id="IPR029479">
    <property type="entry name" value="Nitroreductase"/>
</dbReference>
<evidence type="ECO:0000313" key="4">
    <source>
        <dbReference type="EMBL" id="MBN2067051.1"/>
    </source>
</evidence>
<dbReference type="Gene3D" id="3.40.109.10">
    <property type="entry name" value="NADH Oxidase"/>
    <property type="match status" value="1"/>
</dbReference>